<dbReference type="Pfam" id="PF22638">
    <property type="entry name" value="FlgK_D1"/>
    <property type="match status" value="1"/>
</dbReference>
<organism evidence="11 12">
    <name type="scientific">Amaricoccus macauensis</name>
    <dbReference type="NCBI Taxonomy" id="57001"/>
    <lineage>
        <taxon>Bacteria</taxon>
        <taxon>Pseudomonadati</taxon>
        <taxon>Pseudomonadota</taxon>
        <taxon>Alphaproteobacteria</taxon>
        <taxon>Rhodobacterales</taxon>
        <taxon>Paracoccaceae</taxon>
        <taxon>Amaricoccus</taxon>
    </lineage>
</organism>
<dbReference type="GO" id="GO:0009424">
    <property type="term" value="C:bacterial-type flagellum hook"/>
    <property type="evidence" value="ECO:0007669"/>
    <property type="project" value="UniProtKB-UniRule"/>
</dbReference>
<dbReference type="AlphaFoldDB" id="A0A840SJQ6"/>
<comment type="subcellular location">
    <subcellularLocation>
        <location evidence="1">Bacterial flagellum basal body</location>
    </subcellularLocation>
    <subcellularLocation>
        <location evidence="2 7">Secreted</location>
    </subcellularLocation>
</comment>
<protein>
    <recommendedName>
        <fullName evidence="4 7">Flagellar hook-associated protein 1</fullName>
        <shortName evidence="7">HAP1</shortName>
    </recommendedName>
</protein>
<keyword evidence="11" id="KW-0966">Cell projection</keyword>
<evidence type="ECO:0000256" key="5">
    <source>
        <dbReference type="ARBA" id="ARBA00022525"/>
    </source>
</evidence>
<keyword evidence="11" id="KW-0282">Flagellum</keyword>
<dbReference type="PANTHER" id="PTHR30033:SF1">
    <property type="entry name" value="FLAGELLAR HOOK-ASSOCIATED PROTEIN 1"/>
    <property type="match status" value="1"/>
</dbReference>
<name>A0A840SJQ6_9RHOB</name>
<dbReference type="InterPro" id="IPR001444">
    <property type="entry name" value="Flag_bb_rod_N"/>
</dbReference>
<dbReference type="Pfam" id="PF00460">
    <property type="entry name" value="Flg_bb_rod"/>
    <property type="match status" value="1"/>
</dbReference>
<feature type="domain" description="Flagellar basal-body/hook protein C-terminal" evidence="9">
    <location>
        <begin position="449"/>
        <end position="486"/>
    </location>
</feature>
<keyword evidence="5 7" id="KW-0964">Secreted</keyword>
<dbReference type="RefSeq" id="WP_184147301.1">
    <property type="nucleotide sequence ID" value="NZ_JACHFM010000001.1"/>
</dbReference>
<dbReference type="GO" id="GO:0005198">
    <property type="term" value="F:structural molecule activity"/>
    <property type="evidence" value="ECO:0007669"/>
    <property type="project" value="UniProtKB-UniRule"/>
</dbReference>
<feature type="domain" description="Flagellar hook-associated protein FlgK helical" evidence="10">
    <location>
        <begin position="101"/>
        <end position="320"/>
    </location>
</feature>
<dbReference type="PRINTS" id="PR01005">
    <property type="entry name" value="FLGHOOKAP1"/>
</dbReference>
<reference evidence="11 12" key="1">
    <citation type="submission" date="2020-08" db="EMBL/GenBank/DDBJ databases">
        <title>Genomic Encyclopedia of Type Strains, Phase IV (KMG-IV): sequencing the most valuable type-strain genomes for metagenomic binning, comparative biology and taxonomic classification.</title>
        <authorList>
            <person name="Goeker M."/>
        </authorList>
    </citation>
    <scope>NUCLEOTIDE SEQUENCE [LARGE SCALE GENOMIC DNA]</scope>
    <source>
        <strain evidence="11 12">DSM 101730</strain>
    </source>
</reference>
<dbReference type="NCBIfam" id="TIGR02492">
    <property type="entry name" value="flgK_ends"/>
    <property type="match status" value="1"/>
</dbReference>
<dbReference type="PANTHER" id="PTHR30033">
    <property type="entry name" value="FLAGELLAR HOOK-ASSOCIATED PROTEIN 1"/>
    <property type="match status" value="1"/>
</dbReference>
<dbReference type="SUPFAM" id="SSF64518">
    <property type="entry name" value="Phase 1 flagellin"/>
    <property type="match status" value="1"/>
</dbReference>
<evidence type="ECO:0000256" key="3">
    <source>
        <dbReference type="ARBA" id="ARBA00009677"/>
    </source>
</evidence>
<evidence type="ECO:0000256" key="7">
    <source>
        <dbReference type="RuleBase" id="RU362065"/>
    </source>
</evidence>
<dbReference type="Pfam" id="PF06429">
    <property type="entry name" value="Flg_bbr_C"/>
    <property type="match status" value="1"/>
</dbReference>
<evidence type="ECO:0000259" key="8">
    <source>
        <dbReference type="Pfam" id="PF00460"/>
    </source>
</evidence>
<dbReference type="InterPro" id="IPR002371">
    <property type="entry name" value="FlgK"/>
</dbReference>
<dbReference type="InterPro" id="IPR010930">
    <property type="entry name" value="Flg_bb/hook_C_dom"/>
</dbReference>
<evidence type="ECO:0000256" key="6">
    <source>
        <dbReference type="ARBA" id="ARBA00023143"/>
    </source>
</evidence>
<evidence type="ECO:0000313" key="11">
    <source>
        <dbReference type="EMBL" id="MBB5220875.1"/>
    </source>
</evidence>
<evidence type="ECO:0000259" key="10">
    <source>
        <dbReference type="Pfam" id="PF22638"/>
    </source>
</evidence>
<keyword evidence="12" id="KW-1185">Reference proteome</keyword>
<sequence length="488" mass="49050">MSISSALSNAASGLSAQSRLAETISNNVANALTPGYARRATELSSVWLGGHGQGVAVAGTTRAENATLTAERRAMDAALGASAIRSDAYDRILTAIGDTSNATSIAALATGLETALMAAASSPQSTTALGSAVSAAKDFASAVNRVSDETGQLRTEADAEIGRQVGRLNTALGQIDTLNDKIVTFAATGRDTTSLEDQRAQLIDGISSVVPVKVAKRDGGAVALFTRNGGALLDGRVYPLAFTPAAGVVTAGMTPGAGLSGLAQDVGAITGPVAVTAGSGAGLFDGGSLGALFELRDTALPQVQREMDAYAADVIHRFQTLMPASALDPAGNGLFVDAGAGNQTGLAGRLAVTAAVDPALDGAVWRLRDGLSATAQGSVGNGATLQALSDAFTALRAPTGFASTSASGGAAALASEITSFFASRGARSDEDRAFLSARQATLAEQESNATGVDTDSELQSLTLVEQAYAANAKVLSVIDELMQLLLKA</sequence>
<comment type="caution">
    <text evidence="11">The sequence shown here is derived from an EMBL/GenBank/DDBJ whole genome shotgun (WGS) entry which is preliminary data.</text>
</comment>
<evidence type="ECO:0000259" key="9">
    <source>
        <dbReference type="Pfam" id="PF06429"/>
    </source>
</evidence>
<evidence type="ECO:0000313" key="12">
    <source>
        <dbReference type="Proteomes" id="UP000549457"/>
    </source>
</evidence>
<keyword evidence="6 7" id="KW-0975">Bacterial flagellum</keyword>
<evidence type="ECO:0000256" key="2">
    <source>
        <dbReference type="ARBA" id="ARBA00004613"/>
    </source>
</evidence>
<evidence type="ECO:0000256" key="4">
    <source>
        <dbReference type="ARBA" id="ARBA00016244"/>
    </source>
</evidence>
<dbReference type="EMBL" id="JACHFM010000001">
    <property type="protein sequence ID" value="MBB5220875.1"/>
    <property type="molecule type" value="Genomic_DNA"/>
</dbReference>
<proteinExistence type="inferred from homology"/>
<gene>
    <name evidence="7" type="primary">flgK</name>
    <name evidence="11" type="ORF">HNP73_000796</name>
</gene>
<comment type="similarity">
    <text evidence="3 7">Belongs to the flagella basal body rod proteins family.</text>
</comment>
<dbReference type="InterPro" id="IPR053927">
    <property type="entry name" value="FlgK_helical"/>
</dbReference>
<accession>A0A840SJQ6</accession>
<keyword evidence="11" id="KW-0969">Cilium</keyword>
<dbReference type="GO" id="GO:0005576">
    <property type="term" value="C:extracellular region"/>
    <property type="evidence" value="ECO:0007669"/>
    <property type="project" value="UniProtKB-SubCell"/>
</dbReference>
<feature type="domain" description="Flagellar basal body rod protein N-terminal" evidence="8">
    <location>
        <begin position="8"/>
        <end position="36"/>
    </location>
</feature>
<dbReference type="Proteomes" id="UP000549457">
    <property type="component" value="Unassembled WGS sequence"/>
</dbReference>
<evidence type="ECO:0000256" key="1">
    <source>
        <dbReference type="ARBA" id="ARBA00004117"/>
    </source>
</evidence>
<dbReference type="GO" id="GO:0009425">
    <property type="term" value="C:bacterial-type flagellum basal body"/>
    <property type="evidence" value="ECO:0007669"/>
    <property type="project" value="UniProtKB-SubCell"/>
</dbReference>
<dbReference type="GO" id="GO:0044780">
    <property type="term" value="P:bacterial-type flagellum assembly"/>
    <property type="evidence" value="ECO:0007669"/>
    <property type="project" value="InterPro"/>
</dbReference>